<organism evidence="3 4">
    <name type="scientific">Acerihabitans arboris</name>
    <dbReference type="NCBI Taxonomy" id="2691583"/>
    <lineage>
        <taxon>Bacteria</taxon>
        <taxon>Pseudomonadati</taxon>
        <taxon>Pseudomonadota</taxon>
        <taxon>Gammaproteobacteria</taxon>
        <taxon>Enterobacterales</taxon>
        <taxon>Pectobacteriaceae</taxon>
        <taxon>Acerihabitans</taxon>
    </lineage>
</organism>
<dbReference type="GO" id="GO:0005829">
    <property type="term" value="C:cytosol"/>
    <property type="evidence" value="ECO:0007669"/>
    <property type="project" value="TreeGrafter"/>
</dbReference>
<reference evidence="3 4" key="1">
    <citation type="submission" date="2019-12" db="EMBL/GenBank/DDBJ databases">
        <authorList>
            <person name="Lee S.D."/>
        </authorList>
    </citation>
    <scope>NUCLEOTIDE SEQUENCE [LARGE SCALE GENOMIC DNA]</scope>
    <source>
        <strain evidence="3 4">SAP-6</strain>
    </source>
</reference>
<dbReference type="InterPro" id="IPR051330">
    <property type="entry name" value="Phosphatase_reg/MetRdx"/>
</dbReference>
<dbReference type="Pfam" id="PF01590">
    <property type="entry name" value="GAF"/>
    <property type="match status" value="1"/>
</dbReference>
<gene>
    <name evidence="3" type="ORF">GRH90_07080</name>
</gene>
<protein>
    <submittedName>
        <fullName evidence="3">GAF domain-containing protein</fullName>
    </submittedName>
</protein>
<accession>A0A845SGS1</accession>
<name>A0A845SGS1_9GAMM</name>
<comment type="caution">
    <text evidence="3">The sequence shown here is derived from an EMBL/GenBank/DDBJ whole genome shotgun (WGS) entry which is preliminary data.</text>
</comment>
<feature type="domain" description="GAF" evidence="2">
    <location>
        <begin position="6"/>
        <end position="161"/>
    </location>
</feature>
<dbReference type="FunFam" id="3.30.450.40:FF:000008">
    <property type="entry name" value="GAF domain-containing proteins"/>
    <property type="match status" value="1"/>
</dbReference>
<dbReference type="GO" id="GO:0033745">
    <property type="term" value="F:L-methionine-(R)-S-oxide reductase activity"/>
    <property type="evidence" value="ECO:0007669"/>
    <property type="project" value="TreeGrafter"/>
</dbReference>
<dbReference type="RefSeq" id="WP_162365240.1">
    <property type="nucleotide sequence ID" value="NZ_WUBS01000004.1"/>
</dbReference>
<dbReference type="PANTHER" id="PTHR21021">
    <property type="entry name" value="GAF/PUTATIVE CYTOSKELETAL PROTEIN"/>
    <property type="match status" value="1"/>
</dbReference>
<reference evidence="3 4" key="2">
    <citation type="submission" date="2020-02" db="EMBL/GenBank/DDBJ databases">
        <title>The new genus of Enterobacteriales.</title>
        <authorList>
            <person name="Kim I.S."/>
        </authorList>
    </citation>
    <scope>NUCLEOTIDE SEQUENCE [LARGE SCALE GENOMIC DNA]</scope>
    <source>
        <strain evidence="3 4">SAP-6</strain>
    </source>
</reference>
<comment type="similarity">
    <text evidence="1">Belongs to the free Met sulfoxide reductase family.</text>
</comment>
<keyword evidence="4" id="KW-1185">Reference proteome</keyword>
<dbReference type="Proteomes" id="UP000461443">
    <property type="component" value="Unassembled WGS sequence"/>
</dbReference>
<dbReference type="PANTHER" id="PTHR21021:SF15">
    <property type="entry name" value="FREE METHIONINE-R-SULFOXIDE REDUCTASE"/>
    <property type="match status" value="1"/>
</dbReference>
<proteinExistence type="inferred from homology"/>
<dbReference type="AlphaFoldDB" id="A0A845SGS1"/>
<evidence type="ECO:0000256" key="1">
    <source>
        <dbReference type="ARBA" id="ARBA00038454"/>
    </source>
</evidence>
<dbReference type="EMBL" id="WUBS01000004">
    <property type="protein sequence ID" value="NDL62517.1"/>
    <property type="molecule type" value="Genomic_DNA"/>
</dbReference>
<evidence type="ECO:0000313" key="3">
    <source>
        <dbReference type="EMBL" id="NDL62517.1"/>
    </source>
</evidence>
<dbReference type="SMART" id="SM00065">
    <property type="entry name" value="GAF"/>
    <property type="match status" value="1"/>
</dbReference>
<dbReference type="InterPro" id="IPR003018">
    <property type="entry name" value="GAF"/>
</dbReference>
<evidence type="ECO:0000313" key="4">
    <source>
        <dbReference type="Proteomes" id="UP000461443"/>
    </source>
</evidence>
<sequence length="165" mass="18170">MKKQQCYAELLQNLSSLIEGETHFIAAMANCSALLFEHLEGVNWAGFYLLDGDTLVLGPFQGKVACVRIPLGKGVCGAAAAQNRIQRVDDVHAFPGHIACDAASNAEIVLPITLDGRVVGVLDIDSTIYHRFDQDDEDGLKALVERLCQQLEHTDLRRFINNTLY</sequence>
<evidence type="ECO:0000259" key="2">
    <source>
        <dbReference type="SMART" id="SM00065"/>
    </source>
</evidence>
<dbReference type="SUPFAM" id="SSF55781">
    <property type="entry name" value="GAF domain-like"/>
    <property type="match status" value="1"/>
</dbReference>
<dbReference type="InterPro" id="IPR029016">
    <property type="entry name" value="GAF-like_dom_sf"/>
</dbReference>
<dbReference type="Gene3D" id="3.30.450.40">
    <property type="match status" value="1"/>
</dbReference>